<keyword evidence="9" id="KW-0489">Methyltransferase</keyword>
<dbReference type="InterPro" id="IPR039261">
    <property type="entry name" value="FNR_nucleotide-bd"/>
</dbReference>
<dbReference type="GO" id="GO:0046872">
    <property type="term" value="F:metal ion binding"/>
    <property type="evidence" value="ECO:0007669"/>
    <property type="project" value="UniProtKB-KW"/>
</dbReference>
<dbReference type="GO" id="GO:0008168">
    <property type="term" value="F:methyltransferase activity"/>
    <property type="evidence" value="ECO:0007669"/>
    <property type="project" value="UniProtKB-KW"/>
</dbReference>
<keyword evidence="5" id="KW-0408">Iron</keyword>
<keyword evidence="4" id="KW-0560">Oxidoreductase</keyword>
<dbReference type="InterPro" id="IPR050415">
    <property type="entry name" value="MRET"/>
</dbReference>
<dbReference type="SUPFAM" id="SSF54292">
    <property type="entry name" value="2Fe-2S ferredoxin-like"/>
    <property type="match status" value="1"/>
</dbReference>
<dbReference type="PANTHER" id="PTHR47354:SF1">
    <property type="entry name" value="CARNITINE MONOOXYGENASE REDUCTASE SUBUNIT"/>
    <property type="match status" value="1"/>
</dbReference>
<keyword evidence="9" id="KW-0808">Transferase</keyword>
<dbReference type="AlphaFoldDB" id="A0A1C4EF16"/>
<dbReference type="CDD" id="cd00207">
    <property type="entry name" value="fer2"/>
    <property type="match status" value="1"/>
</dbReference>
<dbReference type="InterPro" id="IPR017938">
    <property type="entry name" value="Riboflavin_synthase-like_b-brl"/>
</dbReference>
<gene>
    <name evidence="9" type="ORF">GA0061070_10235</name>
</gene>
<dbReference type="PANTHER" id="PTHR47354">
    <property type="entry name" value="NADH OXIDOREDUCTASE HCR"/>
    <property type="match status" value="1"/>
</dbReference>
<dbReference type="Proteomes" id="UP000198515">
    <property type="component" value="Unassembled WGS sequence"/>
</dbReference>
<dbReference type="InterPro" id="IPR036010">
    <property type="entry name" value="2Fe-2S_ferredoxin-like_sf"/>
</dbReference>
<dbReference type="PRINTS" id="PR00409">
    <property type="entry name" value="PHDIOXRDTASE"/>
</dbReference>
<sequence>MNDVLNVVVDGLFRQGDKNLAVRLVAANGEPLPDWQPGAHIDVHLPCGLIRQYSLTGESTTESYLICVAQESASRGGSRYIHQTLRPGQTLMISAPRNLFALRDDSPVLLLAAGIGITPLYAMLLQREATGAPFTLHYFVKRRKEAAFVRELSRSLTHGVCLIHCSSEGKSPRQTLAATIPAPGDGERIYTCGPAGFMAAVREVAAARGWPEAQIHSEAFAPATPIVTSQQEETFTITLASSGEKWPVPANKSIAQVLQDNGVAVPLSCEMGICGACLTPVLDGVVDHRDTVQSAAEKTAATQHIALCCSRSHSRDLVIDL</sequence>
<feature type="domain" description="2Fe-2S ferredoxin-type" evidence="7">
    <location>
        <begin position="235"/>
        <end position="321"/>
    </location>
</feature>
<feature type="domain" description="FAD-binding FR-type" evidence="8">
    <location>
        <begin position="1"/>
        <end position="103"/>
    </location>
</feature>
<dbReference type="PROSITE" id="PS51384">
    <property type="entry name" value="FAD_FR"/>
    <property type="match status" value="1"/>
</dbReference>
<dbReference type="GO" id="GO:0051537">
    <property type="term" value="F:2 iron, 2 sulfur cluster binding"/>
    <property type="evidence" value="ECO:0007669"/>
    <property type="project" value="UniProtKB-KW"/>
</dbReference>
<keyword evidence="2" id="KW-0001">2Fe-2S</keyword>
<evidence type="ECO:0000259" key="7">
    <source>
        <dbReference type="PROSITE" id="PS51085"/>
    </source>
</evidence>
<dbReference type="RefSeq" id="WP_090136417.1">
    <property type="nucleotide sequence ID" value="NZ_FMBC01000023.1"/>
</dbReference>
<dbReference type="InterPro" id="IPR012675">
    <property type="entry name" value="Beta-grasp_dom_sf"/>
</dbReference>
<dbReference type="InterPro" id="IPR017927">
    <property type="entry name" value="FAD-bd_FR_type"/>
</dbReference>
<evidence type="ECO:0000256" key="2">
    <source>
        <dbReference type="ARBA" id="ARBA00022714"/>
    </source>
</evidence>
<evidence type="ECO:0000313" key="9">
    <source>
        <dbReference type="EMBL" id="SCC42198.1"/>
    </source>
</evidence>
<dbReference type="EMBL" id="FMBC01000023">
    <property type="protein sequence ID" value="SCC42198.1"/>
    <property type="molecule type" value="Genomic_DNA"/>
</dbReference>
<dbReference type="PROSITE" id="PS51085">
    <property type="entry name" value="2FE2S_FER_2"/>
    <property type="match status" value="1"/>
</dbReference>
<evidence type="ECO:0000256" key="6">
    <source>
        <dbReference type="ARBA" id="ARBA00023014"/>
    </source>
</evidence>
<keyword evidence="1" id="KW-0285">Flavoprotein</keyword>
<organism evidence="9 10">
    <name type="scientific">Kosakonia oryziphila</name>
    <dbReference type="NCBI Taxonomy" id="1005667"/>
    <lineage>
        <taxon>Bacteria</taxon>
        <taxon>Pseudomonadati</taxon>
        <taxon>Pseudomonadota</taxon>
        <taxon>Gammaproteobacteria</taxon>
        <taxon>Enterobacterales</taxon>
        <taxon>Enterobacteriaceae</taxon>
        <taxon>Kosakonia</taxon>
    </lineage>
</organism>
<accession>A0A1C4EF16</accession>
<dbReference type="InterPro" id="IPR006058">
    <property type="entry name" value="2Fe2S_fd_BS"/>
</dbReference>
<reference evidence="10" key="1">
    <citation type="submission" date="2016-08" db="EMBL/GenBank/DDBJ databases">
        <authorList>
            <person name="Varghese N."/>
            <person name="Submissions Spin"/>
        </authorList>
    </citation>
    <scope>NUCLEOTIDE SEQUENCE [LARGE SCALE GENOMIC DNA]</scope>
    <source>
        <strain evidence="10">REICA_142</strain>
    </source>
</reference>
<keyword evidence="3" id="KW-0479">Metal-binding</keyword>
<dbReference type="OrthoDB" id="9796486at2"/>
<evidence type="ECO:0000256" key="1">
    <source>
        <dbReference type="ARBA" id="ARBA00022630"/>
    </source>
</evidence>
<dbReference type="SUPFAM" id="SSF63380">
    <property type="entry name" value="Riboflavin synthase domain-like"/>
    <property type="match status" value="1"/>
</dbReference>
<dbReference type="Gene3D" id="3.40.50.80">
    <property type="entry name" value="Nucleotide-binding domain of ferredoxin-NADP reductase (FNR) module"/>
    <property type="match status" value="1"/>
</dbReference>
<evidence type="ECO:0000313" key="10">
    <source>
        <dbReference type="Proteomes" id="UP000198515"/>
    </source>
</evidence>
<keyword evidence="10" id="KW-1185">Reference proteome</keyword>
<dbReference type="Gene3D" id="3.10.20.30">
    <property type="match status" value="1"/>
</dbReference>
<evidence type="ECO:0000259" key="8">
    <source>
        <dbReference type="PROSITE" id="PS51384"/>
    </source>
</evidence>
<keyword evidence="6" id="KW-0411">Iron-sulfur</keyword>
<dbReference type="CDD" id="cd06185">
    <property type="entry name" value="PDR_like"/>
    <property type="match status" value="1"/>
</dbReference>
<dbReference type="Pfam" id="PF00111">
    <property type="entry name" value="Fer2"/>
    <property type="match status" value="1"/>
</dbReference>
<name>A0A1C4EF16_9ENTR</name>
<protein>
    <submittedName>
        <fullName evidence="9">Vanillate O-demethylase ferredoxin subunit</fullName>
    </submittedName>
</protein>
<evidence type="ECO:0000256" key="4">
    <source>
        <dbReference type="ARBA" id="ARBA00023002"/>
    </source>
</evidence>
<dbReference type="InterPro" id="IPR001041">
    <property type="entry name" value="2Fe-2S_ferredoxin-type"/>
</dbReference>
<dbReference type="GO" id="GO:0016491">
    <property type="term" value="F:oxidoreductase activity"/>
    <property type="evidence" value="ECO:0007669"/>
    <property type="project" value="UniProtKB-KW"/>
</dbReference>
<evidence type="ECO:0000256" key="3">
    <source>
        <dbReference type="ARBA" id="ARBA00022723"/>
    </source>
</evidence>
<dbReference type="SUPFAM" id="SSF52343">
    <property type="entry name" value="Ferredoxin reductase-like, C-terminal NADP-linked domain"/>
    <property type="match status" value="1"/>
</dbReference>
<proteinExistence type="predicted"/>
<dbReference type="GO" id="GO:0032259">
    <property type="term" value="P:methylation"/>
    <property type="evidence" value="ECO:0007669"/>
    <property type="project" value="UniProtKB-KW"/>
</dbReference>
<evidence type="ECO:0000256" key="5">
    <source>
        <dbReference type="ARBA" id="ARBA00023004"/>
    </source>
</evidence>
<dbReference type="Gene3D" id="2.40.30.10">
    <property type="entry name" value="Translation factors"/>
    <property type="match status" value="1"/>
</dbReference>
<dbReference type="PROSITE" id="PS00197">
    <property type="entry name" value="2FE2S_FER_1"/>
    <property type="match status" value="1"/>
</dbReference>